<feature type="transmembrane region" description="Helical" evidence="6">
    <location>
        <begin position="260"/>
        <end position="280"/>
    </location>
</feature>
<reference evidence="8 9" key="1">
    <citation type="journal article" date="2015" name="PLoS Pathog.">
        <title>Leptomonas seymouri: Adaptations to the Dixenous Life Cycle Analyzed by Genome Sequencing, Transcriptome Profiling and Co-infection with Leishmania donovani.</title>
        <authorList>
            <person name="Kraeva N."/>
            <person name="Butenko A."/>
            <person name="Hlavacova J."/>
            <person name="Kostygov A."/>
            <person name="Myskova J."/>
            <person name="Grybchuk D."/>
            <person name="Lestinova T."/>
            <person name="Votypka J."/>
            <person name="Volf P."/>
            <person name="Opperdoes F."/>
            <person name="Flegontov P."/>
            <person name="Lukes J."/>
            <person name="Yurchenko V."/>
        </authorList>
    </citation>
    <scope>NUCLEOTIDE SEQUENCE [LARGE SCALE GENOMIC DNA]</scope>
    <source>
        <strain evidence="8 9">ATCC 30220</strain>
    </source>
</reference>
<dbReference type="InterPro" id="IPR027417">
    <property type="entry name" value="P-loop_NTPase"/>
</dbReference>
<dbReference type="OMA" id="DQGGMYN"/>
<dbReference type="GO" id="GO:0005524">
    <property type="term" value="F:ATP binding"/>
    <property type="evidence" value="ECO:0007669"/>
    <property type="project" value="InterPro"/>
</dbReference>
<evidence type="ECO:0000313" key="8">
    <source>
        <dbReference type="EMBL" id="KPI89823.1"/>
    </source>
</evidence>
<dbReference type="AlphaFoldDB" id="A0A0N1I174"/>
<keyword evidence="5 6" id="KW-0472">Membrane</keyword>
<evidence type="ECO:0000313" key="9">
    <source>
        <dbReference type="Proteomes" id="UP000038009"/>
    </source>
</evidence>
<feature type="transmembrane region" description="Helical" evidence="6">
    <location>
        <begin position="620"/>
        <end position="645"/>
    </location>
</feature>
<dbReference type="InterPro" id="IPR050352">
    <property type="entry name" value="ABCG_transporters"/>
</dbReference>
<feature type="transmembrane region" description="Helical" evidence="6">
    <location>
        <begin position="513"/>
        <end position="532"/>
    </location>
</feature>
<evidence type="ECO:0000256" key="2">
    <source>
        <dbReference type="ARBA" id="ARBA00022448"/>
    </source>
</evidence>
<feature type="transmembrane region" description="Helical" evidence="6">
    <location>
        <begin position="482"/>
        <end position="501"/>
    </location>
</feature>
<dbReference type="SUPFAM" id="SSF52540">
    <property type="entry name" value="P-loop containing nucleoside triphosphate hydrolases"/>
    <property type="match status" value="1"/>
</dbReference>
<evidence type="ECO:0000256" key="5">
    <source>
        <dbReference type="ARBA" id="ARBA00023136"/>
    </source>
</evidence>
<protein>
    <submittedName>
        <fullName evidence="8">ABC transporter-like protein</fullName>
    </submittedName>
</protein>
<comment type="subcellular location">
    <subcellularLocation>
        <location evidence="1">Membrane</location>
        <topology evidence="1">Multi-pass membrane protein</topology>
    </subcellularLocation>
</comment>
<dbReference type="EMBL" id="LJSK01000016">
    <property type="protein sequence ID" value="KPI89823.1"/>
    <property type="molecule type" value="Genomic_DNA"/>
</dbReference>
<evidence type="ECO:0000256" key="3">
    <source>
        <dbReference type="ARBA" id="ARBA00022692"/>
    </source>
</evidence>
<proteinExistence type="predicted"/>
<dbReference type="OrthoDB" id="66620at2759"/>
<name>A0A0N1I174_LEPSE</name>
<gene>
    <name evidence="8" type="ORF">ABL78_1086</name>
</gene>
<dbReference type="GO" id="GO:0042626">
    <property type="term" value="F:ATPase-coupled transmembrane transporter activity"/>
    <property type="evidence" value="ECO:0007669"/>
    <property type="project" value="TreeGrafter"/>
</dbReference>
<keyword evidence="3 6" id="KW-0812">Transmembrane</keyword>
<dbReference type="PANTHER" id="PTHR48041">
    <property type="entry name" value="ABC TRANSPORTER G FAMILY MEMBER 28"/>
    <property type="match status" value="1"/>
</dbReference>
<evidence type="ECO:0000259" key="7">
    <source>
        <dbReference type="PROSITE" id="PS50893"/>
    </source>
</evidence>
<comment type="caution">
    <text evidence="8">The sequence shown here is derived from an EMBL/GenBank/DDBJ whole genome shotgun (WGS) entry which is preliminary data.</text>
</comment>
<dbReference type="Gene3D" id="3.40.50.300">
    <property type="entry name" value="P-loop containing nucleotide triphosphate hydrolases"/>
    <property type="match status" value="1"/>
</dbReference>
<evidence type="ECO:0000256" key="6">
    <source>
        <dbReference type="SAM" id="Phobius"/>
    </source>
</evidence>
<evidence type="ECO:0000256" key="4">
    <source>
        <dbReference type="ARBA" id="ARBA00022989"/>
    </source>
</evidence>
<dbReference type="PANTHER" id="PTHR48041:SF91">
    <property type="entry name" value="ABC TRANSPORTER G FAMILY MEMBER 28"/>
    <property type="match status" value="1"/>
</dbReference>
<dbReference type="GO" id="GO:0016887">
    <property type="term" value="F:ATP hydrolysis activity"/>
    <property type="evidence" value="ECO:0007669"/>
    <property type="project" value="InterPro"/>
</dbReference>
<sequence>MINESTPLVGSSSPLTYTPSYRRWSGDGNERFAHESDARAQRMREYYNSVFTTGGVGMALQNVGVVRCSVFHRRFPTLCPARICCQGVSASFSRGRLHLVTDLDGVAGAALLDAVAGRTACASGNIWIDGVAVEGRDRRHLIASIGKEVLLIPQLSVEDHLWFMVHLHKDERYSWKREMVLAASNFTNLDTHRKIGDLTKMEKFRLQVALELMLDPPAFFFSYSFDSMNLSQQLEAAELLYRLSREIKKTVVLSTRFPPMHMFSVAESLLLFGAGGLVLYSGGCRDAIPYFNRLRIPSNVPEPLWRAVLVPTQEVSTAEGDAGTSRLITPPLTVASLSSSVQRDQTISERRLFVAMCTPPRLSSRLISAHFRDGFAPFLSTPEPGPSSGRVALVEVATCGDLVDLAAEWADSEAQTMYYAAKYYDSSAHVLLLNSLKRDIAHSPPSSVVLASVSPRTAPSSLRKFCLLLLYSIKQITVDAELVTGVVCLSVGLTLVAVLAHLQPEDQGGMYNIRGLIFTAFTLALFTNLVAMDSAGDQLRIAVAHCKRQLYGIGSFIICLSLRIALVRIVYLALFFPFVAFVLKSSYSLALLVWSVGCTHAAFQYVTAAVLPSPWWTVRVWYATFGYNIIFSGFLLNLLIAPSFFSSLSFLRWGYGAVLHTWLHGSKFQCDGINNTSYCYTGDEYLKAQGLENDSVGTASIVLALYSVGLITVLGCILFLKSV</sequence>
<evidence type="ECO:0000256" key="1">
    <source>
        <dbReference type="ARBA" id="ARBA00004141"/>
    </source>
</evidence>
<feature type="domain" description="ABC transporter" evidence="7">
    <location>
        <begin position="66"/>
        <end position="300"/>
    </location>
</feature>
<dbReference type="InterPro" id="IPR003439">
    <property type="entry name" value="ABC_transporter-like_ATP-bd"/>
</dbReference>
<dbReference type="Proteomes" id="UP000038009">
    <property type="component" value="Unassembled WGS sequence"/>
</dbReference>
<feature type="transmembrane region" description="Helical" evidence="6">
    <location>
        <begin position="701"/>
        <end position="720"/>
    </location>
</feature>
<feature type="transmembrane region" description="Helical" evidence="6">
    <location>
        <begin position="553"/>
        <end position="583"/>
    </location>
</feature>
<keyword evidence="2" id="KW-0813">Transport</keyword>
<dbReference type="CDD" id="cd00267">
    <property type="entry name" value="ABC_ATPase"/>
    <property type="match status" value="1"/>
</dbReference>
<feature type="transmembrane region" description="Helical" evidence="6">
    <location>
        <begin position="589"/>
        <end position="608"/>
    </location>
</feature>
<dbReference type="VEuPathDB" id="TriTrypDB:Lsey_0016_0400"/>
<accession>A0A0N1I174</accession>
<organism evidence="8 9">
    <name type="scientific">Leptomonas seymouri</name>
    <dbReference type="NCBI Taxonomy" id="5684"/>
    <lineage>
        <taxon>Eukaryota</taxon>
        <taxon>Discoba</taxon>
        <taxon>Euglenozoa</taxon>
        <taxon>Kinetoplastea</taxon>
        <taxon>Metakinetoplastina</taxon>
        <taxon>Trypanosomatida</taxon>
        <taxon>Trypanosomatidae</taxon>
        <taxon>Leishmaniinae</taxon>
        <taxon>Leptomonas</taxon>
    </lineage>
</organism>
<dbReference type="PROSITE" id="PS50893">
    <property type="entry name" value="ABC_TRANSPORTER_2"/>
    <property type="match status" value="1"/>
</dbReference>
<keyword evidence="9" id="KW-1185">Reference proteome</keyword>
<keyword evidence="4 6" id="KW-1133">Transmembrane helix</keyword>
<dbReference type="GO" id="GO:0016020">
    <property type="term" value="C:membrane"/>
    <property type="evidence" value="ECO:0007669"/>
    <property type="project" value="UniProtKB-SubCell"/>
</dbReference>